<protein>
    <submittedName>
        <fullName evidence="1">Uncharacterized protein</fullName>
    </submittedName>
</protein>
<keyword evidence="2" id="KW-1185">Reference proteome</keyword>
<gene>
    <name evidence="1" type="ORF">MJO28_010516</name>
</gene>
<dbReference type="Proteomes" id="UP001060170">
    <property type="component" value="Chromosome 10"/>
</dbReference>
<name>A0ACC0E606_9BASI</name>
<reference evidence="1 2" key="3">
    <citation type="journal article" date="2022" name="Microbiol. Spectr.">
        <title>Folding features and dynamics of 3D genome architecture in plant fungal pathogens.</title>
        <authorList>
            <person name="Xia C."/>
        </authorList>
    </citation>
    <scope>NUCLEOTIDE SEQUENCE [LARGE SCALE GENOMIC DNA]</scope>
    <source>
        <strain evidence="1 2">93-210</strain>
    </source>
</reference>
<comment type="caution">
    <text evidence="1">The sequence shown here is derived from an EMBL/GenBank/DDBJ whole genome shotgun (WGS) entry which is preliminary data.</text>
</comment>
<evidence type="ECO:0000313" key="2">
    <source>
        <dbReference type="Proteomes" id="UP001060170"/>
    </source>
</evidence>
<reference evidence="2" key="1">
    <citation type="journal article" date="2018" name="BMC Genomics">
        <title>Genomic insights into host adaptation between the wheat stripe rust pathogen (Puccinia striiformis f. sp. tritici) and the barley stripe rust pathogen (Puccinia striiformis f. sp. hordei).</title>
        <authorList>
            <person name="Xia C."/>
            <person name="Wang M."/>
            <person name="Yin C."/>
            <person name="Cornejo O.E."/>
            <person name="Hulbert S.H."/>
            <person name="Chen X."/>
        </authorList>
    </citation>
    <scope>NUCLEOTIDE SEQUENCE [LARGE SCALE GENOMIC DNA]</scope>
    <source>
        <strain evidence="2">93-210</strain>
    </source>
</reference>
<accession>A0ACC0E606</accession>
<dbReference type="EMBL" id="CM045874">
    <property type="protein sequence ID" value="KAI7944821.1"/>
    <property type="molecule type" value="Genomic_DNA"/>
</dbReference>
<sequence>MELTIQFRPAHLNFQPSIDVEPSYTRLDRVSADEASIACSHGRYNDPCRKEQGFPSAQLRALKQASLFNLGGHALKMILAGVDRAVESPGFTCFDSNRTPAVDQVAGSTLRISPFPVIFGYPLALKIFDVAL</sequence>
<evidence type="ECO:0000313" key="1">
    <source>
        <dbReference type="EMBL" id="KAI7944821.1"/>
    </source>
</evidence>
<organism evidence="1 2">
    <name type="scientific">Puccinia striiformis f. sp. tritici</name>
    <dbReference type="NCBI Taxonomy" id="168172"/>
    <lineage>
        <taxon>Eukaryota</taxon>
        <taxon>Fungi</taxon>
        <taxon>Dikarya</taxon>
        <taxon>Basidiomycota</taxon>
        <taxon>Pucciniomycotina</taxon>
        <taxon>Pucciniomycetes</taxon>
        <taxon>Pucciniales</taxon>
        <taxon>Pucciniaceae</taxon>
        <taxon>Puccinia</taxon>
    </lineage>
</organism>
<reference evidence="2" key="2">
    <citation type="journal article" date="2018" name="Mol. Plant Microbe Interact.">
        <title>Genome sequence resources for the wheat stripe rust pathogen (Puccinia striiformis f. sp. tritici) and the barley stripe rust pathogen (Puccinia striiformis f. sp. hordei).</title>
        <authorList>
            <person name="Xia C."/>
            <person name="Wang M."/>
            <person name="Yin C."/>
            <person name="Cornejo O.E."/>
            <person name="Hulbert S.H."/>
            <person name="Chen X."/>
        </authorList>
    </citation>
    <scope>NUCLEOTIDE SEQUENCE [LARGE SCALE GENOMIC DNA]</scope>
    <source>
        <strain evidence="2">93-210</strain>
    </source>
</reference>
<proteinExistence type="predicted"/>